<dbReference type="InterPro" id="IPR012336">
    <property type="entry name" value="Thioredoxin-like_fold"/>
</dbReference>
<evidence type="ECO:0000313" key="10">
    <source>
        <dbReference type="Proteomes" id="UP000199502"/>
    </source>
</evidence>
<organism evidence="9 10">
    <name type="scientific">Paracoccus tibetensis</name>
    <dbReference type="NCBI Taxonomy" id="336292"/>
    <lineage>
        <taxon>Bacteria</taxon>
        <taxon>Pseudomonadati</taxon>
        <taxon>Pseudomonadota</taxon>
        <taxon>Alphaproteobacteria</taxon>
        <taxon>Rhodobacterales</taxon>
        <taxon>Paracoccaceae</taxon>
        <taxon>Paracoccus</taxon>
    </lineage>
</organism>
<dbReference type="GO" id="GO:0016853">
    <property type="term" value="F:isomerase activity"/>
    <property type="evidence" value="ECO:0007669"/>
    <property type="project" value="UniProtKB-KW"/>
</dbReference>
<evidence type="ECO:0000259" key="8">
    <source>
        <dbReference type="PROSITE" id="PS51352"/>
    </source>
</evidence>
<comment type="similarity">
    <text evidence="2">Belongs to the thioredoxin family. DsbA subfamily.</text>
</comment>
<comment type="function">
    <text evidence="1">May be required for disulfide bond formation in some proteins.</text>
</comment>
<evidence type="ECO:0000256" key="4">
    <source>
        <dbReference type="ARBA" id="ARBA00023002"/>
    </source>
</evidence>
<evidence type="ECO:0000256" key="7">
    <source>
        <dbReference type="SAM" id="Phobius"/>
    </source>
</evidence>
<dbReference type="PROSITE" id="PS51352">
    <property type="entry name" value="THIOREDOXIN_2"/>
    <property type="match status" value="1"/>
</dbReference>
<feature type="transmembrane region" description="Helical" evidence="7">
    <location>
        <begin position="7"/>
        <end position="28"/>
    </location>
</feature>
<gene>
    <name evidence="9" type="ORF">SAMN05660710_03295</name>
</gene>
<dbReference type="Pfam" id="PF13462">
    <property type="entry name" value="Thioredoxin_4"/>
    <property type="match status" value="1"/>
</dbReference>
<dbReference type="Proteomes" id="UP000199502">
    <property type="component" value="Unassembled WGS sequence"/>
</dbReference>
<accession>A0A1G5JM49</accession>
<evidence type="ECO:0000256" key="5">
    <source>
        <dbReference type="ARBA" id="ARBA00023157"/>
    </source>
</evidence>
<protein>
    <submittedName>
        <fullName evidence="9">Protein-disulfide isomerase</fullName>
    </submittedName>
</protein>
<evidence type="ECO:0000256" key="6">
    <source>
        <dbReference type="ARBA" id="ARBA00023284"/>
    </source>
</evidence>
<dbReference type="RefSeq" id="WP_090747207.1">
    <property type="nucleotide sequence ID" value="NZ_FMVT01000014.1"/>
</dbReference>
<dbReference type="InterPro" id="IPR013766">
    <property type="entry name" value="Thioredoxin_domain"/>
</dbReference>
<keyword evidence="6" id="KW-0676">Redox-active center</keyword>
<dbReference type="PANTHER" id="PTHR13887">
    <property type="entry name" value="GLUTATHIONE S-TRANSFERASE KAPPA"/>
    <property type="match status" value="1"/>
</dbReference>
<evidence type="ECO:0000256" key="1">
    <source>
        <dbReference type="ARBA" id="ARBA00003565"/>
    </source>
</evidence>
<dbReference type="OrthoDB" id="9780147at2"/>
<dbReference type="EMBL" id="FMVT01000014">
    <property type="protein sequence ID" value="SCY89465.1"/>
    <property type="molecule type" value="Genomic_DNA"/>
</dbReference>
<keyword evidence="7" id="KW-0812">Transmembrane</keyword>
<keyword evidence="3" id="KW-0732">Signal</keyword>
<evidence type="ECO:0000313" key="9">
    <source>
        <dbReference type="EMBL" id="SCY89465.1"/>
    </source>
</evidence>
<proteinExistence type="inferred from homology"/>
<reference evidence="9 10" key="1">
    <citation type="submission" date="2016-10" db="EMBL/GenBank/DDBJ databases">
        <authorList>
            <person name="de Groot N.N."/>
        </authorList>
    </citation>
    <scope>NUCLEOTIDE SEQUENCE [LARGE SCALE GENOMIC DNA]</scope>
    <source>
        <strain evidence="9 10">CGMCC 1.8925</strain>
    </source>
</reference>
<keyword evidence="4" id="KW-0560">Oxidoreductase</keyword>
<evidence type="ECO:0000256" key="3">
    <source>
        <dbReference type="ARBA" id="ARBA00022729"/>
    </source>
</evidence>
<dbReference type="Gene3D" id="3.40.30.10">
    <property type="entry name" value="Glutaredoxin"/>
    <property type="match status" value="1"/>
</dbReference>
<name>A0A1G5JM49_9RHOB</name>
<sequence length="211" mass="22389">MTLDRRTFLAAGAGAGVVALGGGAWTLLRQSGRAGEPSVDDVLHDPDQPVLGNPEGDLTIAEFFDYQCPFCKRGHPDLMDEVEADGNIRLLMKDWPIFGSASVLAAQMVLGAADPARYAAAQAALMATPARLTEEDVRTILAAAGHDPDRMLESYQQDRQRWDGLMGRNARQAAALGLQGTPAFIIGRTIHAGALDRGRLRAAIAAARTGA</sequence>
<evidence type="ECO:0000256" key="2">
    <source>
        <dbReference type="ARBA" id="ARBA00005791"/>
    </source>
</evidence>
<keyword evidence="9" id="KW-0413">Isomerase</keyword>
<dbReference type="PANTHER" id="PTHR13887:SF14">
    <property type="entry name" value="DISULFIDE BOND FORMATION PROTEIN D"/>
    <property type="match status" value="1"/>
</dbReference>
<keyword evidence="5" id="KW-1015">Disulfide bond</keyword>
<dbReference type="PROSITE" id="PS51318">
    <property type="entry name" value="TAT"/>
    <property type="match status" value="1"/>
</dbReference>
<dbReference type="STRING" id="336292.SAMN05660710_03295"/>
<dbReference type="GO" id="GO:0016491">
    <property type="term" value="F:oxidoreductase activity"/>
    <property type="evidence" value="ECO:0007669"/>
    <property type="project" value="UniProtKB-KW"/>
</dbReference>
<keyword evidence="10" id="KW-1185">Reference proteome</keyword>
<feature type="domain" description="Thioredoxin" evidence="8">
    <location>
        <begin position="9"/>
        <end position="209"/>
    </location>
</feature>
<dbReference type="AlphaFoldDB" id="A0A1G5JM49"/>
<keyword evidence="7" id="KW-0472">Membrane</keyword>
<dbReference type="SUPFAM" id="SSF52833">
    <property type="entry name" value="Thioredoxin-like"/>
    <property type="match status" value="1"/>
</dbReference>
<keyword evidence="7" id="KW-1133">Transmembrane helix</keyword>
<dbReference type="InterPro" id="IPR036249">
    <property type="entry name" value="Thioredoxin-like_sf"/>
</dbReference>
<dbReference type="InterPro" id="IPR006311">
    <property type="entry name" value="TAT_signal"/>
</dbReference>